<feature type="chain" id="PRO_5038845535" description="DUF4142 domain-containing protein" evidence="1">
    <location>
        <begin position="21"/>
        <end position="164"/>
    </location>
</feature>
<protein>
    <recommendedName>
        <fullName evidence="2">DUF4142 domain-containing protein</fullName>
    </recommendedName>
</protein>
<proteinExistence type="predicted"/>
<dbReference type="PANTHER" id="PTHR38593:SF1">
    <property type="entry name" value="BLR2558 PROTEIN"/>
    <property type="match status" value="1"/>
</dbReference>
<dbReference type="Proteomes" id="UP000644610">
    <property type="component" value="Unassembled WGS sequence"/>
</dbReference>
<dbReference type="Gene3D" id="1.20.1260.10">
    <property type="match status" value="1"/>
</dbReference>
<evidence type="ECO:0000259" key="2">
    <source>
        <dbReference type="Pfam" id="PF13628"/>
    </source>
</evidence>
<evidence type="ECO:0000256" key="1">
    <source>
        <dbReference type="SAM" id="SignalP"/>
    </source>
</evidence>
<feature type="domain" description="DUF4142" evidence="2">
    <location>
        <begin position="26"/>
        <end position="160"/>
    </location>
</feature>
<dbReference type="AlphaFoldDB" id="A0A8J3XLC5"/>
<evidence type="ECO:0000313" key="4">
    <source>
        <dbReference type="Proteomes" id="UP000644610"/>
    </source>
</evidence>
<gene>
    <name evidence="3" type="ORF">Psi02_04550</name>
</gene>
<dbReference type="PANTHER" id="PTHR38593">
    <property type="entry name" value="BLR2558 PROTEIN"/>
    <property type="match status" value="1"/>
</dbReference>
<sequence length="164" mass="17244">MLPAALAIALAGGTAGLAAAPDVNDQDRSFLVAVHQGNLAEIQSGRLVEKQAAGKAVRDAGTTLVDDHTKLDEEVRRVAGEVGVRLPGEPGDTQQAGLRKFSAMSGAQLDKAWVAAEITDHKEDLAAIAKERTDGASDKVKQLARDAEPVVESHLKLLEHIRTG</sequence>
<comment type="caution">
    <text evidence="3">The sequence shown here is derived from an EMBL/GenBank/DDBJ whole genome shotgun (WGS) entry which is preliminary data.</text>
</comment>
<dbReference type="Pfam" id="PF13628">
    <property type="entry name" value="DUF4142"/>
    <property type="match status" value="1"/>
</dbReference>
<keyword evidence="4" id="KW-1185">Reference proteome</keyword>
<organism evidence="3 4">
    <name type="scientific">Planotetraspora silvatica</name>
    <dbReference type="NCBI Taxonomy" id="234614"/>
    <lineage>
        <taxon>Bacteria</taxon>
        <taxon>Bacillati</taxon>
        <taxon>Actinomycetota</taxon>
        <taxon>Actinomycetes</taxon>
        <taxon>Streptosporangiales</taxon>
        <taxon>Streptosporangiaceae</taxon>
        <taxon>Planotetraspora</taxon>
    </lineage>
</organism>
<accession>A0A8J3XLC5</accession>
<feature type="signal peptide" evidence="1">
    <location>
        <begin position="1"/>
        <end position="20"/>
    </location>
</feature>
<reference evidence="3" key="1">
    <citation type="submission" date="2021-01" db="EMBL/GenBank/DDBJ databases">
        <title>Whole genome shotgun sequence of Planotetraspora silvatica NBRC 100141.</title>
        <authorList>
            <person name="Komaki H."/>
            <person name="Tamura T."/>
        </authorList>
    </citation>
    <scope>NUCLEOTIDE SEQUENCE</scope>
    <source>
        <strain evidence="3">NBRC 100141</strain>
    </source>
</reference>
<dbReference type="EMBL" id="BOOQ01000002">
    <property type="protein sequence ID" value="GII44031.1"/>
    <property type="molecule type" value="Genomic_DNA"/>
</dbReference>
<name>A0A8J3XLC5_9ACTN</name>
<evidence type="ECO:0000313" key="3">
    <source>
        <dbReference type="EMBL" id="GII44031.1"/>
    </source>
</evidence>
<keyword evidence="1" id="KW-0732">Signal</keyword>
<dbReference type="InterPro" id="IPR012347">
    <property type="entry name" value="Ferritin-like"/>
</dbReference>
<dbReference type="InterPro" id="IPR025419">
    <property type="entry name" value="DUF4142"/>
</dbReference>